<accession>A0A2M6WLE2</accession>
<dbReference type="EMBL" id="PFAS01000057">
    <property type="protein sequence ID" value="PIT93638.1"/>
    <property type="molecule type" value="Genomic_DNA"/>
</dbReference>
<dbReference type="AlphaFoldDB" id="A0A2M6WLE2"/>
<evidence type="ECO:0000313" key="3">
    <source>
        <dbReference type="Proteomes" id="UP000229335"/>
    </source>
</evidence>
<gene>
    <name evidence="2" type="ORF">COU00_03365</name>
</gene>
<dbReference type="InterPro" id="IPR011335">
    <property type="entry name" value="Restrct_endonuc-II-like"/>
</dbReference>
<dbReference type="PANTHER" id="PTHR38590:SF1">
    <property type="entry name" value="BLL0828 PROTEIN"/>
    <property type="match status" value="1"/>
</dbReference>
<reference evidence="3" key="1">
    <citation type="submission" date="2017-09" db="EMBL/GenBank/DDBJ databases">
        <title>Depth-based differentiation of microbial function through sediment-hosted aquifers and enrichment of novel symbionts in the deep terrestrial subsurface.</title>
        <authorList>
            <person name="Probst A.J."/>
            <person name="Ladd B."/>
            <person name="Jarett J.K."/>
            <person name="Geller-Mcgrath D.E."/>
            <person name="Sieber C.M.K."/>
            <person name="Emerson J.B."/>
            <person name="Anantharaman K."/>
            <person name="Thomas B.C."/>
            <person name="Malmstrom R."/>
            <person name="Stieglmeier M."/>
            <person name="Klingl A."/>
            <person name="Woyke T."/>
            <person name="Ryan C.M."/>
            <person name="Banfield J.F."/>
        </authorList>
    </citation>
    <scope>NUCLEOTIDE SEQUENCE [LARGE SCALE GENOMIC DNA]</scope>
</reference>
<dbReference type="Pfam" id="PF04480">
    <property type="entry name" value="DUF559"/>
    <property type="match status" value="1"/>
</dbReference>
<comment type="caution">
    <text evidence="2">The sequence shown here is derived from an EMBL/GenBank/DDBJ whole genome shotgun (WGS) entry which is preliminary data.</text>
</comment>
<organism evidence="2 3">
    <name type="scientific">Candidatus Falkowbacteria bacterium CG10_big_fil_rev_8_21_14_0_10_43_11</name>
    <dbReference type="NCBI Taxonomy" id="1974568"/>
    <lineage>
        <taxon>Bacteria</taxon>
        <taxon>Candidatus Falkowiibacteriota</taxon>
    </lineage>
</organism>
<dbReference type="SUPFAM" id="SSF52980">
    <property type="entry name" value="Restriction endonuclease-like"/>
    <property type="match status" value="1"/>
</dbReference>
<evidence type="ECO:0000259" key="1">
    <source>
        <dbReference type="Pfam" id="PF04480"/>
    </source>
</evidence>
<dbReference type="PANTHER" id="PTHR38590">
    <property type="entry name" value="BLL0828 PROTEIN"/>
    <property type="match status" value="1"/>
</dbReference>
<dbReference type="InterPro" id="IPR047216">
    <property type="entry name" value="Endonuclease_DUF559_bact"/>
</dbReference>
<name>A0A2M6WLE2_9BACT</name>
<proteinExistence type="predicted"/>
<evidence type="ECO:0000313" key="2">
    <source>
        <dbReference type="EMBL" id="PIT93638.1"/>
    </source>
</evidence>
<dbReference type="Proteomes" id="UP000229335">
    <property type="component" value="Unassembled WGS sequence"/>
</dbReference>
<dbReference type="Gene3D" id="3.40.960.10">
    <property type="entry name" value="VSR Endonuclease"/>
    <property type="match status" value="1"/>
</dbReference>
<protein>
    <recommendedName>
        <fullName evidence="1">DUF559 domain-containing protein</fullName>
    </recommendedName>
</protein>
<dbReference type="InterPro" id="IPR007569">
    <property type="entry name" value="DUF559"/>
</dbReference>
<sequence length="94" mass="11334">MQNNLLIIFAAMLPVHNQRKIKRQRQYLRNHLTKAETTLWFFIKDAKLGYKFRRQHGIGNYIIDFYCFYLKLAVEIDGGVHQYYLQNQKVLLTL</sequence>
<feature type="domain" description="DUF559" evidence="1">
    <location>
        <begin position="21"/>
        <end position="83"/>
    </location>
</feature>